<feature type="transmembrane region" description="Helical" evidence="1">
    <location>
        <begin position="12"/>
        <end position="29"/>
    </location>
</feature>
<evidence type="ECO:0000256" key="1">
    <source>
        <dbReference type="SAM" id="Phobius"/>
    </source>
</evidence>
<name>A0A0A8Z0W9_ARUDO</name>
<accession>A0A0A8Z0W9</accession>
<dbReference type="EMBL" id="GBRH01267500">
    <property type="protein sequence ID" value="JAD30395.1"/>
    <property type="molecule type" value="Transcribed_RNA"/>
</dbReference>
<reference evidence="2" key="1">
    <citation type="submission" date="2014-09" db="EMBL/GenBank/DDBJ databases">
        <authorList>
            <person name="Magalhaes I.L.F."/>
            <person name="Oliveira U."/>
            <person name="Santos F.R."/>
            <person name="Vidigal T.H.D.A."/>
            <person name="Brescovit A.D."/>
            <person name="Santos A.J."/>
        </authorList>
    </citation>
    <scope>NUCLEOTIDE SEQUENCE</scope>
    <source>
        <tissue evidence="2">Shoot tissue taken approximately 20 cm above the soil surface</tissue>
    </source>
</reference>
<proteinExistence type="predicted"/>
<reference evidence="2" key="2">
    <citation type="journal article" date="2015" name="Data Brief">
        <title>Shoot transcriptome of the giant reed, Arundo donax.</title>
        <authorList>
            <person name="Barrero R.A."/>
            <person name="Guerrero F.D."/>
            <person name="Moolhuijzen P."/>
            <person name="Goolsby J.A."/>
            <person name="Tidwell J."/>
            <person name="Bellgard S.E."/>
            <person name="Bellgard M.I."/>
        </authorList>
    </citation>
    <scope>NUCLEOTIDE SEQUENCE</scope>
    <source>
        <tissue evidence="2">Shoot tissue taken approximately 20 cm above the soil surface</tissue>
    </source>
</reference>
<protein>
    <submittedName>
        <fullName evidence="2">Uncharacterized protein</fullName>
    </submittedName>
</protein>
<keyword evidence="1" id="KW-0472">Membrane</keyword>
<sequence>MMSLMRCFNVPVYPSSVVLLNLKAFYYLITPMHQL</sequence>
<keyword evidence="1" id="KW-0812">Transmembrane</keyword>
<dbReference type="AlphaFoldDB" id="A0A0A8Z0W9"/>
<organism evidence="2">
    <name type="scientific">Arundo donax</name>
    <name type="common">Giant reed</name>
    <name type="synonym">Donax arundinaceus</name>
    <dbReference type="NCBI Taxonomy" id="35708"/>
    <lineage>
        <taxon>Eukaryota</taxon>
        <taxon>Viridiplantae</taxon>
        <taxon>Streptophyta</taxon>
        <taxon>Embryophyta</taxon>
        <taxon>Tracheophyta</taxon>
        <taxon>Spermatophyta</taxon>
        <taxon>Magnoliopsida</taxon>
        <taxon>Liliopsida</taxon>
        <taxon>Poales</taxon>
        <taxon>Poaceae</taxon>
        <taxon>PACMAD clade</taxon>
        <taxon>Arundinoideae</taxon>
        <taxon>Arundineae</taxon>
        <taxon>Arundo</taxon>
    </lineage>
</organism>
<keyword evidence="1" id="KW-1133">Transmembrane helix</keyword>
<evidence type="ECO:0000313" key="2">
    <source>
        <dbReference type="EMBL" id="JAD30395.1"/>
    </source>
</evidence>